<dbReference type="NCBIfam" id="TIGR01733">
    <property type="entry name" value="AA-adenyl-dom"/>
    <property type="match status" value="1"/>
</dbReference>
<gene>
    <name evidence="3" type="ORF">GSF22_00080</name>
</gene>
<organism evidence="3 4">
    <name type="scientific">Micromonospora echinofusca</name>
    <dbReference type="NCBI Taxonomy" id="47858"/>
    <lineage>
        <taxon>Bacteria</taxon>
        <taxon>Bacillati</taxon>
        <taxon>Actinomycetota</taxon>
        <taxon>Actinomycetes</taxon>
        <taxon>Micromonosporales</taxon>
        <taxon>Micromonosporaceae</taxon>
        <taxon>Micromonospora</taxon>
    </lineage>
</organism>
<dbReference type="PANTHER" id="PTHR45527:SF1">
    <property type="entry name" value="FATTY ACID SYNTHASE"/>
    <property type="match status" value="1"/>
</dbReference>
<protein>
    <submittedName>
        <fullName evidence="3">Amino acid adenylation domain-containing protein</fullName>
    </submittedName>
</protein>
<comment type="caution">
    <text evidence="3">The sequence shown here is derived from an EMBL/GenBank/DDBJ whole genome shotgun (WGS) entry which is preliminary data.</text>
</comment>
<dbReference type="Gene3D" id="3.40.50.12780">
    <property type="entry name" value="N-terminal domain of ligase-like"/>
    <property type="match status" value="1"/>
</dbReference>
<evidence type="ECO:0000313" key="3">
    <source>
        <dbReference type="EMBL" id="MBO4204417.1"/>
    </source>
</evidence>
<dbReference type="InterPro" id="IPR042099">
    <property type="entry name" value="ANL_N_sf"/>
</dbReference>
<dbReference type="SUPFAM" id="SSF56801">
    <property type="entry name" value="Acetyl-CoA synthetase-like"/>
    <property type="match status" value="1"/>
</dbReference>
<dbReference type="PROSITE" id="PS00455">
    <property type="entry name" value="AMP_BINDING"/>
    <property type="match status" value="1"/>
</dbReference>
<reference evidence="3 4" key="1">
    <citation type="submission" date="2019-12" db="EMBL/GenBank/DDBJ databases">
        <title>Whole genome sequencing of endophytic Actinobacterium Micromonospora sp. MPMI6T.</title>
        <authorList>
            <person name="Evv R."/>
            <person name="Podile A.R."/>
        </authorList>
    </citation>
    <scope>NUCLEOTIDE SEQUENCE [LARGE SCALE GENOMIC DNA]</scope>
    <source>
        <strain evidence="3 4">MPMI6</strain>
    </source>
</reference>
<dbReference type="Pfam" id="PF13193">
    <property type="entry name" value="AMP-binding_C"/>
    <property type="match status" value="1"/>
</dbReference>
<dbReference type="InterPro" id="IPR000873">
    <property type="entry name" value="AMP-dep_synth/lig_dom"/>
</dbReference>
<feature type="domain" description="AMP-binding enzyme C-terminal" evidence="2">
    <location>
        <begin position="411"/>
        <end position="485"/>
    </location>
</feature>
<evidence type="ECO:0000259" key="1">
    <source>
        <dbReference type="Pfam" id="PF00501"/>
    </source>
</evidence>
<dbReference type="Pfam" id="PF00501">
    <property type="entry name" value="AMP-binding"/>
    <property type="match status" value="1"/>
</dbReference>
<dbReference type="InterPro" id="IPR010071">
    <property type="entry name" value="AA_adenyl_dom"/>
</dbReference>
<dbReference type="InterPro" id="IPR025110">
    <property type="entry name" value="AMP-bd_C"/>
</dbReference>
<dbReference type="RefSeq" id="WP_208810500.1">
    <property type="nucleotide sequence ID" value="NZ_WVUH01000001.1"/>
</dbReference>
<feature type="domain" description="AMP-dependent synthetase/ligase" evidence="1">
    <location>
        <begin position="10"/>
        <end position="357"/>
    </location>
</feature>
<dbReference type="Gene3D" id="3.30.300.30">
    <property type="match status" value="1"/>
</dbReference>
<accession>A0ABS3VIT0</accession>
<evidence type="ECO:0000259" key="2">
    <source>
        <dbReference type="Pfam" id="PF13193"/>
    </source>
</evidence>
<sequence length="502" mass="54703">MDSIYDLFVEASERWPARTALADAAGTLTYGQLRSAATAVGTALKALSDPGDRLVSVRIGHDRYAIIGLLGVLAAGLAYVPVDPEYPPHRRRLLEDDSGARIVLTDRPLSADERPAGMVGPIQIATRPTSVPREIPSDVAYIIYTSGSTGRPKGCLTAHEHLAAFIDSWNATYPTGPGDVWTMFHSLSFDFSVLELWAPLTSGATCVLVPAETARDPVRFIDLLDRERVSIVAQTPTMFGNLRTGLMMLGRSLPRLRMVVVGGEAFRPHDVIGWIEQGLAPNSRIVNAYGPTETTVIVTTSPLSEEHCRRMSPAETPIGRPLPHVHVSVRDSEGRQVDHGTPGELWIAGSSVARGYLDRPKLTEERFVVSDGVRYYRSGDRVVSHDGAEYHFLGRTDDQVKVRGFRIELGEVEAVIADLKGVQAVAAGLETTSHGHQRLIAYVVTDSGDVDAESIRQHLRRRLPAQYHPSRIKRLAQLPVSGSGKLDRAALAGAADLGWNRQ</sequence>
<dbReference type="EMBL" id="WVUH01000001">
    <property type="protein sequence ID" value="MBO4204417.1"/>
    <property type="molecule type" value="Genomic_DNA"/>
</dbReference>
<dbReference type="Proteomes" id="UP000823521">
    <property type="component" value="Unassembled WGS sequence"/>
</dbReference>
<name>A0ABS3VIT0_MICEH</name>
<evidence type="ECO:0000313" key="4">
    <source>
        <dbReference type="Proteomes" id="UP000823521"/>
    </source>
</evidence>
<dbReference type="CDD" id="cd05930">
    <property type="entry name" value="A_NRPS"/>
    <property type="match status" value="1"/>
</dbReference>
<dbReference type="InterPro" id="IPR020845">
    <property type="entry name" value="AMP-binding_CS"/>
</dbReference>
<proteinExistence type="predicted"/>
<keyword evidence="4" id="KW-1185">Reference proteome</keyword>
<dbReference type="InterPro" id="IPR045851">
    <property type="entry name" value="AMP-bd_C_sf"/>
</dbReference>
<dbReference type="PANTHER" id="PTHR45527">
    <property type="entry name" value="NONRIBOSOMAL PEPTIDE SYNTHETASE"/>
    <property type="match status" value="1"/>
</dbReference>